<feature type="active site" description="Nucleophile" evidence="4">
    <location>
        <position position="65"/>
    </location>
</feature>
<dbReference type="GO" id="GO:0016042">
    <property type="term" value="P:lipid catabolic process"/>
    <property type="evidence" value="ECO:0007669"/>
    <property type="project" value="UniProtKB-UniRule"/>
</dbReference>
<dbReference type="InterPro" id="IPR050301">
    <property type="entry name" value="NTE"/>
</dbReference>
<feature type="active site" description="Proton acceptor" evidence="4">
    <location>
        <position position="224"/>
    </location>
</feature>
<keyword evidence="1 4" id="KW-0378">Hydrolase</keyword>
<sequence length="390" mass="43905">MDMQTDPRHPHHAPLPPMPKVPRPKGCEGVGLVLQGGGALGAYQAGVYQALHEAGLEPDWIAGMSIGAINSAIIAGNPPEHRVAKLEKFWLDITARDPYTVWPEGDYARMLRNMVSAMNGVLFGQPGFFRPRPFSGFFAPRGSRAATALYDTAPLRRTLETLVDFDLINDGPIRFAVGAVNVATANFQYFDNHDVEIGPEHIMASGALPPGLPMIRIGRHRYWDGGLVSNTPLQHLLDHIGGRNMLVFQVDLFSAQGDIPRDMPEVLARMKDIQYSSRTRTTTDHFLQTHRLQQDLREALHMVPPELLTEKQQEMKADLERLPEINIMQLIYQQKAYEGDAKDYEFSRISMKEHWRAGYYDTRNTLAHSDWFTFTGEGGINSYDIHRMGE</sequence>
<proteinExistence type="predicted"/>
<name>A0A840VC28_9PROT</name>
<feature type="region of interest" description="Disordered" evidence="5">
    <location>
        <begin position="1"/>
        <end position="22"/>
    </location>
</feature>
<dbReference type="Pfam" id="PF01734">
    <property type="entry name" value="Patatin"/>
    <property type="match status" value="1"/>
</dbReference>
<protein>
    <submittedName>
        <fullName evidence="7">NTE family protein</fullName>
    </submittedName>
</protein>
<evidence type="ECO:0000313" key="8">
    <source>
        <dbReference type="Proteomes" id="UP000553706"/>
    </source>
</evidence>
<feature type="short sequence motif" description="DGA/G" evidence="4">
    <location>
        <begin position="224"/>
        <end position="226"/>
    </location>
</feature>
<keyword evidence="2 4" id="KW-0442">Lipid degradation</keyword>
<accession>A0A840VC28</accession>
<gene>
    <name evidence="7" type="ORF">HNP71_001718</name>
</gene>
<comment type="caution">
    <text evidence="7">The sequence shown here is derived from an EMBL/GenBank/DDBJ whole genome shotgun (WGS) entry which is preliminary data.</text>
</comment>
<dbReference type="AlphaFoldDB" id="A0A840VC28"/>
<dbReference type="SUPFAM" id="SSF52151">
    <property type="entry name" value="FabD/lysophospholipase-like"/>
    <property type="match status" value="1"/>
</dbReference>
<dbReference type="InterPro" id="IPR021095">
    <property type="entry name" value="DUF3734"/>
</dbReference>
<dbReference type="EMBL" id="JACHFJ010000007">
    <property type="protein sequence ID" value="MBB5373458.1"/>
    <property type="molecule type" value="Genomic_DNA"/>
</dbReference>
<dbReference type="InterPro" id="IPR016035">
    <property type="entry name" value="Acyl_Trfase/lysoPLipase"/>
</dbReference>
<dbReference type="InterPro" id="IPR002641">
    <property type="entry name" value="PNPLA_dom"/>
</dbReference>
<evidence type="ECO:0000256" key="3">
    <source>
        <dbReference type="ARBA" id="ARBA00023098"/>
    </source>
</evidence>
<evidence type="ECO:0000256" key="5">
    <source>
        <dbReference type="SAM" id="MobiDB-lite"/>
    </source>
</evidence>
<reference evidence="7 8" key="1">
    <citation type="submission" date="2020-08" db="EMBL/GenBank/DDBJ databases">
        <title>Genomic Encyclopedia of Type Strains, Phase IV (KMG-IV): sequencing the most valuable type-strain genomes for metagenomic binning, comparative biology and taxonomic classification.</title>
        <authorList>
            <person name="Goeker M."/>
        </authorList>
    </citation>
    <scope>NUCLEOTIDE SEQUENCE [LARGE SCALE GENOMIC DNA]</scope>
    <source>
        <strain evidence="7 8">DSM 27026</strain>
    </source>
</reference>
<evidence type="ECO:0000256" key="1">
    <source>
        <dbReference type="ARBA" id="ARBA00022801"/>
    </source>
</evidence>
<feature type="short sequence motif" description="GXSXG" evidence="4">
    <location>
        <begin position="63"/>
        <end position="67"/>
    </location>
</feature>
<evidence type="ECO:0000256" key="4">
    <source>
        <dbReference type="PROSITE-ProRule" id="PRU01161"/>
    </source>
</evidence>
<dbReference type="GO" id="GO:0016787">
    <property type="term" value="F:hydrolase activity"/>
    <property type="evidence" value="ECO:0007669"/>
    <property type="project" value="UniProtKB-UniRule"/>
</dbReference>
<dbReference type="PANTHER" id="PTHR14226:SF57">
    <property type="entry name" value="BLR7027 PROTEIN"/>
    <property type="match status" value="1"/>
</dbReference>
<evidence type="ECO:0000313" key="7">
    <source>
        <dbReference type="EMBL" id="MBB5373458.1"/>
    </source>
</evidence>
<dbReference type="CDD" id="cd07209">
    <property type="entry name" value="Pat_hypo_Ecoli_Z1214_like"/>
    <property type="match status" value="1"/>
</dbReference>
<organism evidence="7 8">
    <name type="scientific">Acidocella aromatica</name>
    <dbReference type="NCBI Taxonomy" id="1303579"/>
    <lineage>
        <taxon>Bacteria</taxon>
        <taxon>Pseudomonadati</taxon>
        <taxon>Pseudomonadota</taxon>
        <taxon>Alphaproteobacteria</taxon>
        <taxon>Acetobacterales</taxon>
        <taxon>Acidocellaceae</taxon>
        <taxon>Acidocella</taxon>
    </lineage>
</organism>
<keyword evidence="3 4" id="KW-0443">Lipid metabolism</keyword>
<keyword evidence="8" id="KW-1185">Reference proteome</keyword>
<dbReference type="Proteomes" id="UP000553706">
    <property type="component" value="Unassembled WGS sequence"/>
</dbReference>
<evidence type="ECO:0000256" key="2">
    <source>
        <dbReference type="ARBA" id="ARBA00022963"/>
    </source>
</evidence>
<dbReference type="PROSITE" id="PS51635">
    <property type="entry name" value="PNPLA"/>
    <property type="match status" value="1"/>
</dbReference>
<evidence type="ECO:0000259" key="6">
    <source>
        <dbReference type="PROSITE" id="PS51635"/>
    </source>
</evidence>
<dbReference type="PANTHER" id="PTHR14226">
    <property type="entry name" value="NEUROPATHY TARGET ESTERASE/SWISS CHEESE D.MELANOGASTER"/>
    <property type="match status" value="1"/>
</dbReference>
<dbReference type="RefSeq" id="WP_183266468.1">
    <property type="nucleotide sequence ID" value="NZ_JACHFJ010000007.1"/>
</dbReference>
<feature type="short sequence motif" description="GXGXXG" evidence="4">
    <location>
        <begin position="36"/>
        <end position="41"/>
    </location>
</feature>
<feature type="domain" description="PNPLA" evidence="6">
    <location>
        <begin position="32"/>
        <end position="237"/>
    </location>
</feature>
<dbReference type="Pfam" id="PF12536">
    <property type="entry name" value="DUF3734"/>
    <property type="match status" value="1"/>
</dbReference>
<dbReference type="Gene3D" id="3.40.1090.10">
    <property type="entry name" value="Cytosolic phospholipase A2 catalytic domain"/>
    <property type="match status" value="2"/>
</dbReference>